<keyword evidence="2" id="KW-0732">Signal</keyword>
<dbReference type="EnsemblBacteria" id="ABF40842">
    <property type="protein sequence ID" value="ABF40842"/>
    <property type="gene ID" value="Acid345_1841"/>
</dbReference>
<proteinExistence type="predicted"/>
<evidence type="ECO:0000313" key="5">
    <source>
        <dbReference type="Proteomes" id="UP000002432"/>
    </source>
</evidence>
<dbReference type="PANTHER" id="PTHR21240:SF28">
    <property type="entry name" value="ISO-OROTATE DECARBOXYLASE (EUROFUNG)"/>
    <property type="match status" value="1"/>
</dbReference>
<dbReference type="PANTHER" id="PTHR21240">
    <property type="entry name" value="2-AMINO-3-CARBOXYLMUCONATE-6-SEMIALDEHYDE DECARBOXYLASE"/>
    <property type="match status" value="1"/>
</dbReference>
<dbReference type="InterPro" id="IPR006680">
    <property type="entry name" value="Amidohydro-rel"/>
</dbReference>
<feature type="domain" description="Amidohydrolase-related" evidence="3">
    <location>
        <begin position="36"/>
        <end position="297"/>
    </location>
</feature>
<dbReference type="Proteomes" id="UP000002432">
    <property type="component" value="Chromosome"/>
</dbReference>
<accession>Q1IQK8</accession>
<gene>
    <name evidence="4" type="ordered locus">Acid345_1841</name>
</gene>
<dbReference type="KEGG" id="aba:Acid345_1841"/>
<sequence>MIGLRRTSVLCIFLALLPFATAQSSNARAVQSWRADHHMHLSSADLCARLGDCPDCECLKSDQPPAVLAADAIKALDDAHVSKGVILSGAYLYARPSVHLSAGETAKKVRLENEFTAAEVAKYPKRLVGFFSVNPLQDSAVEEVRYWGAKSQFAGLKLHFNASAVNVRNAEDRKKVSRILAEAAKKGLPMVIHVGGGNFNASDAELFITEILPSAGDSWVQIAHAGGGMPSRNGNNLAVLRTFGDHIVRNDPRTRRILFDLSFVPAPDDSPQGFAQEIRRIGFKHFVFGSDFSVQMPSDAIVNLKRLGLSAEEMQTLSQNCAPWAC</sequence>
<dbReference type="HOGENOM" id="CLU_885363_0_0_0"/>
<dbReference type="AlphaFoldDB" id="Q1IQK8"/>
<keyword evidence="5" id="KW-1185">Reference proteome</keyword>
<evidence type="ECO:0000313" key="4">
    <source>
        <dbReference type="EMBL" id="ABF40842.1"/>
    </source>
</evidence>
<dbReference type="Pfam" id="PF04909">
    <property type="entry name" value="Amidohydro_2"/>
    <property type="match status" value="1"/>
</dbReference>
<evidence type="ECO:0000259" key="3">
    <source>
        <dbReference type="Pfam" id="PF04909"/>
    </source>
</evidence>
<dbReference type="GO" id="GO:0019748">
    <property type="term" value="P:secondary metabolic process"/>
    <property type="evidence" value="ECO:0007669"/>
    <property type="project" value="TreeGrafter"/>
</dbReference>
<organism evidence="4 5">
    <name type="scientific">Koribacter versatilis (strain Ellin345)</name>
    <dbReference type="NCBI Taxonomy" id="204669"/>
    <lineage>
        <taxon>Bacteria</taxon>
        <taxon>Pseudomonadati</taxon>
        <taxon>Acidobacteriota</taxon>
        <taxon>Terriglobia</taxon>
        <taxon>Terriglobales</taxon>
        <taxon>Candidatus Korobacteraceae</taxon>
        <taxon>Candidatus Korobacter</taxon>
    </lineage>
</organism>
<dbReference type="eggNOG" id="COG2159">
    <property type="taxonomic scope" value="Bacteria"/>
</dbReference>
<evidence type="ECO:0000256" key="1">
    <source>
        <dbReference type="ARBA" id="ARBA00023239"/>
    </source>
</evidence>
<dbReference type="InterPro" id="IPR032465">
    <property type="entry name" value="ACMSD"/>
</dbReference>
<dbReference type="EMBL" id="CP000360">
    <property type="protein sequence ID" value="ABF40842.1"/>
    <property type="molecule type" value="Genomic_DNA"/>
</dbReference>
<dbReference type="InterPro" id="IPR032466">
    <property type="entry name" value="Metal_Hydrolase"/>
</dbReference>
<dbReference type="GO" id="GO:0005737">
    <property type="term" value="C:cytoplasm"/>
    <property type="evidence" value="ECO:0007669"/>
    <property type="project" value="TreeGrafter"/>
</dbReference>
<dbReference type="OrthoDB" id="9771932at2"/>
<name>Q1IQK8_KORVE</name>
<dbReference type="Gene3D" id="3.20.20.140">
    <property type="entry name" value="Metal-dependent hydrolases"/>
    <property type="match status" value="1"/>
</dbReference>
<dbReference type="SUPFAM" id="SSF51556">
    <property type="entry name" value="Metallo-dependent hydrolases"/>
    <property type="match status" value="1"/>
</dbReference>
<dbReference type="STRING" id="204669.Acid345_1841"/>
<protein>
    <submittedName>
        <fullName evidence="4">Amidohydrolase 2</fullName>
    </submittedName>
</protein>
<keyword evidence="1" id="KW-0456">Lyase</keyword>
<feature type="signal peptide" evidence="2">
    <location>
        <begin position="1"/>
        <end position="22"/>
    </location>
</feature>
<evidence type="ECO:0000256" key="2">
    <source>
        <dbReference type="SAM" id="SignalP"/>
    </source>
</evidence>
<feature type="chain" id="PRO_5004191116" evidence="2">
    <location>
        <begin position="23"/>
        <end position="326"/>
    </location>
</feature>
<dbReference type="GO" id="GO:0016831">
    <property type="term" value="F:carboxy-lyase activity"/>
    <property type="evidence" value="ECO:0007669"/>
    <property type="project" value="InterPro"/>
</dbReference>
<dbReference type="GO" id="GO:0016787">
    <property type="term" value="F:hydrolase activity"/>
    <property type="evidence" value="ECO:0007669"/>
    <property type="project" value="InterPro"/>
</dbReference>
<reference evidence="4 5" key="1">
    <citation type="journal article" date="2009" name="Appl. Environ. Microbiol.">
        <title>Three genomes from the phylum Acidobacteria provide insight into the lifestyles of these microorganisms in soils.</title>
        <authorList>
            <person name="Ward N.L."/>
            <person name="Challacombe J.F."/>
            <person name="Janssen P.H."/>
            <person name="Henrissat B."/>
            <person name="Coutinho P.M."/>
            <person name="Wu M."/>
            <person name="Xie G."/>
            <person name="Haft D.H."/>
            <person name="Sait M."/>
            <person name="Badger J."/>
            <person name="Barabote R.D."/>
            <person name="Bradley B."/>
            <person name="Brettin T.S."/>
            <person name="Brinkac L.M."/>
            <person name="Bruce D."/>
            <person name="Creasy T."/>
            <person name="Daugherty S.C."/>
            <person name="Davidsen T.M."/>
            <person name="DeBoy R.T."/>
            <person name="Detter J.C."/>
            <person name="Dodson R.J."/>
            <person name="Durkin A.S."/>
            <person name="Ganapathy A."/>
            <person name="Gwinn-Giglio M."/>
            <person name="Han C.S."/>
            <person name="Khouri H."/>
            <person name="Kiss H."/>
            <person name="Kothari S.P."/>
            <person name="Madupu R."/>
            <person name="Nelson K.E."/>
            <person name="Nelson W.C."/>
            <person name="Paulsen I."/>
            <person name="Penn K."/>
            <person name="Ren Q."/>
            <person name="Rosovitz M.J."/>
            <person name="Selengut J.D."/>
            <person name="Shrivastava S."/>
            <person name="Sullivan S.A."/>
            <person name="Tapia R."/>
            <person name="Thompson L.S."/>
            <person name="Watkins K.L."/>
            <person name="Yang Q."/>
            <person name="Yu C."/>
            <person name="Zafar N."/>
            <person name="Zhou L."/>
            <person name="Kuske C.R."/>
        </authorList>
    </citation>
    <scope>NUCLEOTIDE SEQUENCE [LARGE SCALE GENOMIC DNA]</scope>
    <source>
        <strain evidence="4 5">Ellin345</strain>
    </source>
</reference>